<keyword evidence="6" id="KW-1185">Reference proteome</keyword>
<evidence type="ECO:0000313" key="5">
    <source>
        <dbReference type="EMBL" id="GAQ90808.1"/>
    </source>
</evidence>
<keyword evidence="2" id="KW-0677">Repeat</keyword>
<keyword evidence="1" id="KW-0880">Kelch repeat</keyword>
<dbReference type="Pfam" id="PF00646">
    <property type="entry name" value="F-box"/>
    <property type="match status" value="1"/>
</dbReference>
<dbReference type="SUPFAM" id="SSF81383">
    <property type="entry name" value="F-box domain"/>
    <property type="match status" value="1"/>
</dbReference>
<evidence type="ECO:0000259" key="4">
    <source>
        <dbReference type="Pfam" id="PF00646"/>
    </source>
</evidence>
<feature type="region of interest" description="Disordered" evidence="3">
    <location>
        <begin position="1"/>
        <end position="48"/>
    </location>
</feature>
<dbReference type="InterPro" id="IPR001810">
    <property type="entry name" value="F-box_dom"/>
</dbReference>
<dbReference type="InterPro" id="IPR006652">
    <property type="entry name" value="Kelch_1"/>
</dbReference>
<dbReference type="PANTHER" id="PTHR46344:SF27">
    <property type="entry name" value="KELCH REPEAT SUPERFAMILY PROTEIN"/>
    <property type="match status" value="1"/>
</dbReference>
<feature type="domain" description="F-box" evidence="4">
    <location>
        <begin position="145"/>
        <end position="178"/>
    </location>
</feature>
<dbReference type="SUPFAM" id="SSF117281">
    <property type="entry name" value="Kelch motif"/>
    <property type="match status" value="1"/>
</dbReference>
<evidence type="ECO:0000313" key="6">
    <source>
        <dbReference type="Proteomes" id="UP000054558"/>
    </source>
</evidence>
<dbReference type="Proteomes" id="UP000054558">
    <property type="component" value="Unassembled WGS sequence"/>
</dbReference>
<reference evidence="5 6" key="1">
    <citation type="journal article" date="2014" name="Nat. Commun.">
        <title>Klebsormidium flaccidum genome reveals primary factors for plant terrestrial adaptation.</title>
        <authorList>
            <person name="Hori K."/>
            <person name="Maruyama F."/>
            <person name="Fujisawa T."/>
            <person name="Togashi T."/>
            <person name="Yamamoto N."/>
            <person name="Seo M."/>
            <person name="Sato S."/>
            <person name="Yamada T."/>
            <person name="Mori H."/>
            <person name="Tajima N."/>
            <person name="Moriyama T."/>
            <person name="Ikeuchi M."/>
            <person name="Watanabe M."/>
            <person name="Wada H."/>
            <person name="Kobayashi K."/>
            <person name="Saito M."/>
            <person name="Masuda T."/>
            <person name="Sasaki-Sekimoto Y."/>
            <person name="Mashiguchi K."/>
            <person name="Awai K."/>
            <person name="Shimojima M."/>
            <person name="Masuda S."/>
            <person name="Iwai M."/>
            <person name="Nobusawa T."/>
            <person name="Narise T."/>
            <person name="Kondo S."/>
            <person name="Saito H."/>
            <person name="Sato R."/>
            <person name="Murakawa M."/>
            <person name="Ihara Y."/>
            <person name="Oshima-Yamada Y."/>
            <person name="Ohtaka K."/>
            <person name="Satoh M."/>
            <person name="Sonobe K."/>
            <person name="Ishii M."/>
            <person name="Ohtani R."/>
            <person name="Kanamori-Sato M."/>
            <person name="Honoki R."/>
            <person name="Miyazaki D."/>
            <person name="Mochizuki H."/>
            <person name="Umetsu J."/>
            <person name="Higashi K."/>
            <person name="Shibata D."/>
            <person name="Kamiya Y."/>
            <person name="Sato N."/>
            <person name="Nakamura Y."/>
            <person name="Tabata S."/>
            <person name="Ida S."/>
            <person name="Kurokawa K."/>
            <person name="Ohta H."/>
        </authorList>
    </citation>
    <scope>NUCLEOTIDE SEQUENCE [LARGE SCALE GENOMIC DNA]</scope>
    <source>
        <strain evidence="5 6">NIES-2285</strain>
    </source>
</reference>
<dbReference type="OrthoDB" id="45365at2759"/>
<dbReference type="STRING" id="105231.A0A1Y1IRQ3"/>
<dbReference type="PANTHER" id="PTHR46344">
    <property type="entry name" value="OS02G0202900 PROTEIN"/>
    <property type="match status" value="1"/>
</dbReference>
<sequence>MVQGQCAAEGPTESAWTRSHPRGAILGLQKGGSTLSRQPSKAAPPQNCTTGMASVVIMGSLLPGAEMGSDVSTLLTGGGCSSHRKLVRGASLLSIPTVLAPFPEEVQDTRVPAGTSFAHSSSITAPHKNTGEIQDTEGLIPGLLDEVALLCLARLPTSEWRSARQVSSLWRKLFGSQERIELLTPVRSKVGTLENWVFVKPAQISPFTGGHSWRAVELERGLVRVVPPMPGQGSRYSWTEAGVATAGGKLVCMGWKDDNIYAFTGSIFPAALSSFLWLYCPILNRWEEKKGVPSPRTHFACASDGRRVYLVGGRRGGSIMEQGERLATAWVYDTQQDRWAPIADMFRPCDQGRARFVEGKLWVVGGSARAAQVYDPARDSWTLIEEMWPWPTAGNMPPLTVHRGSITVADIESQGILQYSPAKNSWVTIAHMRGFSQPIEGKRRLCSLESDGEHLYILGGYLEAAYAAYGVADIESWTVNSGWVVKEVGGMGPLGSTMGSALVQL</sequence>
<organism evidence="5 6">
    <name type="scientific">Klebsormidium nitens</name>
    <name type="common">Green alga</name>
    <name type="synonym">Ulothrix nitens</name>
    <dbReference type="NCBI Taxonomy" id="105231"/>
    <lineage>
        <taxon>Eukaryota</taxon>
        <taxon>Viridiplantae</taxon>
        <taxon>Streptophyta</taxon>
        <taxon>Klebsormidiophyceae</taxon>
        <taxon>Klebsormidiales</taxon>
        <taxon>Klebsormidiaceae</taxon>
        <taxon>Klebsormidium</taxon>
    </lineage>
</organism>
<gene>
    <name evidence="5" type="ORF">KFL_006870090</name>
</gene>
<evidence type="ECO:0000256" key="1">
    <source>
        <dbReference type="ARBA" id="ARBA00022441"/>
    </source>
</evidence>
<proteinExistence type="predicted"/>
<protein>
    <submittedName>
        <fullName evidence="5">Galactose oxidase/kelch repeat superfamily protein</fullName>
    </submittedName>
</protein>
<dbReference type="EMBL" id="DF237636">
    <property type="protein sequence ID" value="GAQ90808.1"/>
    <property type="molecule type" value="Genomic_DNA"/>
</dbReference>
<dbReference type="AlphaFoldDB" id="A0A1Y1IRQ3"/>
<name>A0A1Y1IRQ3_KLENI</name>
<dbReference type="InterPro" id="IPR015915">
    <property type="entry name" value="Kelch-typ_b-propeller"/>
</dbReference>
<dbReference type="InterPro" id="IPR036047">
    <property type="entry name" value="F-box-like_dom_sf"/>
</dbReference>
<evidence type="ECO:0000256" key="2">
    <source>
        <dbReference type="ARBA" id="ARBA00022737"/>
    </source>
</evidence>
<evidence type="ECO:0000256" key="3">
    <source>
        <dbReference type="SAM" id="MobiDB-lite"/>
    </source>
</evidence>
<dbReference type="OMA" id="KMVSQAW"/>
<dbReference type="Pfam" id="PF01344">
    <property type="entry name" value="Kelch_1"/>
    <property type="match status" value="1"/>
</dbReference>
<accession>A0A1Y1IRQ3</accession>
<dbReference type="Gene3D" id="2.120.10.80">
    <property type="entry name" value="Kelch-type beta propeller"/>
    <property type="match status" value="1"/>
</dbReference>